<accession>A0A919J917</accession>
<evidence type="ECO:0000313" key="3">
    <source>
        <dbReference type="Proteomes" id="UP000598174"/>
    </source>
</evidence>
<protein>
    <submittedName>
        <fullName evidence="2">Uncharacterized protein</fullName>
    </submittedName>
</protein>
<dbReference type="Proteomes" id="UP000598174">
    <property type="component" value="Unassembled WGS sequence"/>
</dbReference>
<reference evidence="2" key="1">
    <citation type="submission" date="2021-01" db="EMBL/GenBank/DDBJ databases">
        <title>Whole genome shotgun sequence of Actinoplanes ferrugineus NBRC 15555.</title>
        <authorList>
            <person name="Komaki H."/>
            <person name="Tamura T."/>
        </authorList>
    </citation>
    <scope>NUCLEOTIDE SEQUENCE</scope>
    <source>
        <strain evidence="2">NBRC 15555</strain>
    </source>
</reference>
<name>A0A919J917_9ACTN</name>
<sequence length="268" mass="28646">MSRTVPASGNLAVRGQQFWLGVTHAGREITLWADTTVIHLLLNGSRLKTVPSRLTLNHLRQLLADGGRPAGPPPISTGPAKAGGPIEVDRLVNATGLIALAGRQHPVGYHLAGQRVTARLDHGVLHLLDANRRVLRSLSNPLTPTDLARPRDARPGGPPPAATTEALRVDRRVSSLGSIAIAGQKIQVGIGHAGHTVTVEEADTSFRVLDGDQVLIQVPRTTTKTIARFKARKPEPAGRHLGQPRRTPTEQSADGTPAQPQRTVPQWL</sequence>
<evidence type="ECO:0000313" key="2">
    <source>
        <dbReference type="EMBL" id="GIE15794.1"/>
    </source>
</evidence>
<comment type="caution">
    <text evidence="2">The sequence shown here is derived from an EMBL/GenBank/DDBJ whole genome shotgun (WGS) entry which is preliminary data.</text>
</comment>
<feature type="region of interest" description="Disordered" evidence="1">
    <location>
        <begin position="231"/>
        <end position="268"/>
    </location>
</feature>
<feature type="region of interest" description="Disordered" evidence="1">
    <location>
        <begin position="140"/>
        <end position="163"/>
    </location>
</feature>
<keyword evidence="3" id="KW-1185">Reference proteome</keyword>
<gene>
    <name evidence="2" type="ORF">Afe05nite_76340</name>
</gene>
<dbReference type="RefSeq" id="WP_239118504.1">
    <property type="nucleotide sequence ID" value="NZ_BAAABP010000034.1"/>
</dbReference>
<evidence type="ECO:0000256" key="1">
    <source>
        <dbReference type="SAM" id="MobiDB-lite"/>
    </source>
</evidence>
<feature type="compositionally biased region" description="Polar residues" evidence="1">
    <location>
        <begin position="249"/>
        <end position="268"/>
    </location>
</feature>
<proteinExistence type="predicted"/>
<dbReference type="AlphaFoldDB" id="A0A919J917"/>
<organism evidence="2 3">
    <name type="scientific">Paractinoplanes ferrugineus</name>
    <dbReference type="NCBI Taxonomy" id="113564"/>
    <lineage>
        <taxon>Bacteria</taxon>
        <taxon>Bacillati</taxon>
        <taxon>Actinomycetota</taxon>
        <taxon>Actinomycetes</taxon>
        <taxon>Micromonosporales</taxon>
        <taxon>Micromonosporaceae</taxon>
        <taxon>Paractinoplanes</taxon>
    </lineage>
</organism>
<dbReference type="EMBL" id="BOMM01000072">
    <property type="protein sequence ID" value="GIE15794.1"/>
    <property type="molecule type" value="Genomic_DNA"/>
</dbReference>